<comment type="caution">
    <text evidence="1">The sequence shown here is derived from an EMBL/GenBank/DDBJ whole genome shotgun (WGS) entry which is preliminary data.</text>
</comment>
<keyword evidence="2" id="KW-1185">Reference proteome</keyword>
<evidence type="ECO:0000313" key="2">
    <source>
        <dbReference type="Proteomes" id="UP000772434"/>
    </source>
</evidence>
<gene>
    <name evidence="1" type="ORF">BDP27DRAFT_1361280</name>
</gene>
<dbReference type="Proteomes" id="UP000772434">
    <property type="component" value="Unassembled WGS sequence"/>
</dbReference>
<protein>
    <submittedName>
        <fullName evidence="1">Uncharacterized protein</fullName>
    </submittedName>
</protein>
<proteinExistence type="predicted"/>
<name>A0A9P5PZG4_9AGAR</name>
<dbReference type="AlphaFoldDB" id="A0A9P5PZG4"/>
<accession>A0A9P5PZG4</accession>
<sequence length="251" mass="28178">MSVATLIKVFKDGTASVGSYDTILEVAMKNAKSRNALMKAIMDNTKLFQPMVTDFPNAVEITVGIKKHLTPPHGTRGFHKTVTVTVKKSKKPLTVTGIIRITTQTVSAFKQRTTSTTKKQSDNLLVIVGFWVILRAVWYPYTAVHIRSVYGIREYRNRNRKLALQALYSTVTGTRKTVTVNRIIRLRAMYKETFTAQIIQPDPDPANFGFVQLNGLIYGMSVITVSSEVGTPINMAGLQRGYNLWYRLGRM</sequence>
<reference evidence="1" key="1">
    <citation type="submission" date="2020-11" db="EMBL/GenBank/DDBJ databases">
        <authorList>
            <consortium name="DOE Joint Genome Institute"/>
            <person name="Ahrendt S."/>
            <person name="Riley R."/>
            <person name="Andreopoulos W."/>
            <person name="Labutti K."/>
            <person name="Pangilinan J."/>
            <person name="Ruiz-Duenas F.J."/>
            <person name="Barrasa J.M."/>
            <person name="Sanchez-Garcia M."/>
            <person name="Camarero S."/>
            <person name="Miyauchi S."/>
            <person name="Serrano A."/>
            <person name="Linde D."/>
            <person name="Babiker R."/>
            <person name="Drula E."/>
            <person name="Ayuso-Fernandez I."/>
            <person name="Pacheco R."/>
            <person name="Padilla G."/>
            <person name="Ferreira P."/>
            <person name="Barriuso J."/>
            <person name="Kellner H."/>
            <person name="Castanera R."/>
            <person name="Alfaro M."/>
            <person name="Ramirez L."/>
            <person name="Pisabarro A.G."/>
            <person name="Kuo A."/>
            <person name="Tritt A."/>
            <person name="Lipzen A."/>
            <person name="He G."/>
            <person name="Yan M."/>
            <person name="Ng V."/>
            <person name="Cullen D."/>
            <person name="Martin F."/>
            <person name="Rosso M.-N."/>
            <person name="Henrissat B."/>
            <person name="Hibbett D."/>
            <person name="Martinez A.T."/>
            <person name="Grigoriev I.V."/>
        </authorList>
    </citation>
    <scope>NUCLEOTIDE SEQUENCE</scope>
    <source>
        <strain evidence="1">AH 40177</strain>
    </source>
</reference>
<dbReference type="EMBL" id="JADNRY010000027">
    <property type="protein sequence ID" value="KAF9072028.1"/>
    <property type="molecule type" value="Genomic_DNA"/>
</dbReference>
<organism evidence="1 2">
    <name type="scientific">Rhodocollybia butyracea</name>
    <dbReference type="NCBI Taxonomy" id="206335"/>
    <lineage>
        <taxon>Eukaryota</taxon>
        <taxon>Fungi</taxon>
        <taxon>Dikarya</taxon>
        <taxon>Basidiomycota</taxon>
        <taxon>Agaricomycotina</taxon>
        <taxon>Agaricomycetes</taxon>
        <taxon>Agaricomycetidae</taxon>
        <taxon>Agaricales</taxon>
        <taxon>Marasmiineae</taxon>
        <taxon>Omphalotaceae</taxon>
        <taxon>Rhodocollybia</taxon>
    </lineage>
</organism>
<evidence type="ECO:0000313" key="1">
    <source>
        <dbReference type="EMBL" id="KAF9072028.1"/>
    </source>
</evidence>